<name>A0A414RJU5_9BACT</name>
<sequence length="60" mass="7192">MIRIKILIHNDLENKNYNPVSPDKKKKSRKTLILRDFFFLPGDNRKTHKPVFTEPEMPKL</sequence>
<reference evidence="1 2" key="1">
    <citation type="submission" date="2018-08" db="EMBL/GenBank/DDBJ databases">
        <title>A genome reference for cultivated species of the human gut microbiota.</title>
        <authorList>
            <person name="Zou Y."/>
            <person name="Xue W."/>
            <person name="Luo G."/>
        </authorList>
    </citation>
    <scope>NUCLEOTIDE SEQUENCE [LARGE SCALE GENOMIC DNA]</scope>
    <source>
        <strain evidence="1 2">AM23-23</strain>
    </source>
</reference>
<protein>
    <submittedName>
        <fullName evidence="1">Uncharacterized protein</fullName>
    </submittedName>
</protein>
<dbReference type="AlphaFoldDB" id="A0A414RJU5"/>
<organism evidence="1 2">
    <name type="scientific">Phocaeicola plebeius</name>
    <dbReference type="NCBI Taxonomy" id="310297"/>
    <lineage>
        <taxon>Bacteria</taxon>
        <taxon>Pseudomonadati</taxon>
        <taxon>Bacteroidota</taxon>
        <taxon>Bacteroidia</taxon>
        <taxon>Bacteroidales</taxon>
        <taxon>Bacteroidaceae</taxon>
        <taxon>Phocaeicola</taxon>
    </lineage>
</organism>
<proteinExistence type="predicted"/>
<dbReference type="EMBL" id="QRHQ01000001">
    <property type="protein sequence ID" value="RHF93464.1"/>
    <property type="molecule type" value="Genomic_DNA"/>
</dbReference>
<dbReference type="Proteomes" id="UP000283485">
    <property type="component" value="Unassembled WGS sequence"/>
</dbReference>
<gene>
    <name evidence="1" type="ORF">DW653_00940</name>
</gene>
<comment type="caution">
    <text evidence="1">The sequence shown here is derived from an EMBL/GenBank/DDBJ whole genome shotgun (WGS) entry which is preliminary data.</text>
</comment>
<evidence type="ECO:0000313" key="1">
    <source>
        <dbReference type="EMBL" id="RHF93464.1"/>
    </source>
</evidence>
<accession>A0A414RJU5</accession>
<evidence type="ECO:0000313" key="2">
    <source>
        <dbReference type="Proteomes" id="UP000283485"/>
    </source>
</evidence>